<dbReference type="InterPro" id="IPR036938">
    <property type="entry name" value="PAP2/HPO_sf"/>
</dbReference>
<dbReference type="InterPro" id="IPR000326">
    <property type="entry name" value="PAP2/HPO"/>
</dbReference>
<dbReference type="PANTHER" id="PTHR14969:SF13">
    <property type="entry name" value="AT30094P"/>
    <property type="match status" value="1"/>
</dbReference>
<feature type="domain" description="Phosphatidic acid phosphatase type 2/haloperoxidase" evidence="3">
    <location>
        <begin position="83"/>
        <end position="198"/>
    </location>
</feature>
<keyword evidence="2" id="KW-0472">Membrane</keyword>
<protein>
    <submittedName>
        <fullName evidence="4">Phosphatase PAP2 family protein</fullName>
    </submittedName>
</protein>
<keyword evidence="5" id="KW-1185">Reference proteome</keyword>
<feature type="transmembrane region" description="Helical" evidence="2">
    <location>
        <begin position="121"/>
        <end position="145"/>
    </location>
</feature>
<reference evidence="4" key="1">
    <citation type="submission" date="2021-09" db="EMBL/GenBank/DDBJ databases">
        <title>Complete genome sequence and metabolic characterization of Streptomyces tanashiensis DSM 731 the producer of antibacterial Kalafungin and diverse secondary metabolites.</title>
        <authorList>
            <person name="Abbasi M.N."/>
            <person name="Anwar M.N."/>
            <person name="Alam K."/>
            <person name="Shoaib M."/>
            <person name="Lin Z."/>
            <person name="Hayat M."/>
            <person name="Ali M.I."/>
            <person name="Malik H.M.T."/>
            <person name="Ahmed I."/>
            <person name="Li A."/>
            <person name="Hailong Wang H."/>
            <person name="Zhang Y."/>
        </authorList>
    </citation>
    <scope>NUCLEOTIDE SEQUENCE</scope>
    <source>
        <strain evidence="4">Kala</strain>
    </source>
</reference>
<organism evidence="4 5">
    <name type="scientific">Streptomyces tanashiensis</name>
    <dbReference type="NCBI Taxonomy" id="67367"/>
    <lineage>
        <taxon>Bacteria</taxon>
        <taxon>Bacillati</taxon>
        <taxon>Actinomycetota</taxon>
        <taxon>Actinomycetes</taxon>
        <taxon>Kitasatosporales</taxon>
        <taxon>Streptomycetaceae</taxon>
        <taxon>Streptomyces</taxon>
    </lineage>
</organism>
<keyword evidence="2" id="KW-0812">Transmembrane</keyword>
<dbReference type="SUPFAM" id="SSF48317">
    <property type="entry name" value="Acid phosphatase/Vanadium-dependent haloperoxidase"/>
    <property type="match status" value="1"/>
</dbReference>
<accession>A0ABY6R5N8</accession>
<feature type="transmembrane region" description="Helical" evidence="2">
    <location>
        <begin position="62"/>
        <end position="77"/>
    </location>
</feature>
<evidence type="ECO:0000259" key="3">
    <source>
        <dbReference type="SMART" id="SM00014"/>
    </source>
</evidence>
<evidence type="ECO:0000256" key="2">
    <source>
        <dbReference type="SAM" id="Phobius"/>
    </source>
</evidence>
<name>A0ABY6R5N8_9ACTN</name>
<dbReference type="PANTHER" id="PTHR14969">
    <property type="entry name" value="SPHINGOSINE-1-PHOSPHATE PHOSPHOHYDROLASE"/>
    <property type="match status" value="1"/>
</dbReference>
<dbReference type="CDD" id="cd03392">
    <property type="entry name" value="PAP2_like_2"/>
    <property type="match status" value="1"/>
</dbReference>
<evidence type="ECO:0000256" key="1">
    <source>
        <dbReference type="SAM" id="MobiDB-lite"/>
    </source>
</evidence>
<dbReference type="Gene3D" id="1.20.144.10">
    <property type="entry name" value="Phosphatidic acid phosphatase type 2/haloperoxidase"/>
    <property type="match status" value="1"/>
</dbReference>
<feature type="transmembrane region" description="Helical" evidence="2">
    <location>
        <begin position="157"/>
        <end position="175"/>
    </location>
</feature>
<dbReference type="Proteomes" id="UP001164506">
    <property type="component" value="Chromosome"/>
</dbReference>
<feature type="transmembrane region" description="Helical" evidence="2">
    <location>
        <begin position="187"/>
        <end position="204"/>
    </location>
</feature>
<dbReference type="RefSeq" id="WP_190104131.1">
    <property type="nucleotide sequence ID" value="NZ_BMUH01000007.1"/>
</dbReference>
<proteinExistence type="predicted"/>
<dbReference type="SMART" id="SM00014">
    <property type="entry name" value="acidPPc"/>
    <property type="match status" value="1"/>
</dbReference>
<evidence type="ECO:0000313" key="4">
    <source>
        <dbReference type="EMBL" id="UZX25378.1"/>
    </source>
</evidence>
<dbReference type="EMBL" id="CP084204">
    <property type="protein sequence ID" value="UZX25378.1"/>
    <property type="molecule type" value="Genomic_DNA"/>
</dbReference>
<dbReference type="GeneID" id="95604521"/>
<gene>
    <name evidence="4" type="ORF">LDH80_33795</name>
</gene>
<evidence type="ECO:0000313" key="5">
    <source>
        <dbReference type="Proteomes" id="UP001164506"/>
    </source>
</evidence>
<dbReference type="Pfam" id="PF01569">
    <property type="entry name" value="PAP2"/>
    <property type="match status" value="1"/>
</dbReference>
<sequence length="232" mass="25027">MRSSAVISGVLASVLLVLVVAGWSPLLSVDRSVAEALHRSALAHPGFTHANRVLSDWVWDPWTMRALAAGATVLLWWRRERRAALWVAGTSLLAVGLQQALKALVGRERPQWTDPVDSARYAAFPSGHAMTATVTCGLLLWVLALHWREEWRGWGTLAGAAAVSVLGVGWTRVYLGVHWPSDVVEGWLLGWCCVAAAVLTYRWSERRGAAGLSPENGGGGAGSSGSRMGERR</sequence>
<feature type="transmembrane region" description="Helical" evidence="2">
    <location>
        <begin position="84"/>
        <end position="101"/>
    </location>
</feature>
<feature type="region of interest" description="Disordered" evidence="1">
    <location>
        <begin position="211"/>
        <end position="232"/>
    </location>
</feature>
<keyword evidence="2" id="KW-1133">Transmembrane helix</keyword>